<evidence type="ECO:0000256" key="3">
    <source>
        <dbReference type="ARBA" id="ARBA00022475"/>
    </source>
</evidence>
<evidence type="ECO:0000256" key="6">
    <source>
        <dbReference type="ARBA" id="ARBA00023136"/>
    </source>
</evidence>
<feature type="domain" description="ABC transmembrane type-1" evidence="8">
    <location>
        <begin position="31"/>
        <end position="225"/>
    </location>
</feature>
<proteinExistence type="inferred from homology"/>
<comment type="subcellular location">
    <subcellularLocation>
        <location evidence="1 7">Cell membrane</location>
        <topology evidence="1 7">Multi-pass membrane protein</topology>
    </subcellularLocation>
</comment>
<feature type="transmembrane region" description="Helical" evidence="7">
    <location>
        <begin position="77"/>
        <end position="99"/>
    </location>
</feature>
<evidence type="ECO:0000313" key="10">
    <source>
        <dbReference type="Proteomes" id="UP000197065"/>
    </source>
</evidence>
<dbReference type="GO" id="GO:0048473">
    <property type="term" value="P:D-methionine transmembrane transport"/>
    <property type="evidence" value="ECO:0007669"/>
    <property type="project" value="TreeGrafter"/>
</dbReference>
<dbReference type="AlphaFoldDB" id="A0A212RFR2"/>
<reference evidence="9 10" key="1">
    <citation type="submission" date="2017-06" db="EMBL/GenBank/DDBJ databases">
        <authorList>
            <person name="Kim H.J."/>
            <person name="Triplett B.A."/>
        </authorList>
    </citation>
    <scope>NUCLEOTIDE SEQUENCE [LARGE SCALE GENOMIC DNA]</scope>
    <source>
        <strain evidence="9 10">B29T1</strain>
    </source>
</reference>
<protein>
    <submittedName>
        <fullName evidence="9">ABC-type methionine transport system, permease component</fullName>
    </submittedName>
</protein>
<feature type="transmembrane region" description="Helical" evidence="7">
    <location>
        <begin position="35"/>
        <end position="56"/>
    </location>
</feature>
<dbReference type="Gene3D" id="1.10.3720.10">
    <property type="entry name" value="MetI-like"/>
    <property type="match status" value="1"/>
</dbReference>
<keyword evidence="2 7" id="KW-0813">Transport</keyword>
<evidence type="ECO:0000256" key="1">
    <source>
        <dbReference type="ARBA" id="ARBA00004651"/>
    </source>
</evidence>
<dbReference type="InterPro" id="IPR051322">
    <property type="entry name" value="AA_ABC_Transporter_Permease"/>
</dbReference>
<sequence>MSAAETFGREAATTLPGTPWSKLPELLVPAFGETVVMVGVVMIIVFALGLPLGVIAHNTSPGGLFPRPRLHAALNAVISLGRSLPFLVLMAAIIPFTLLITGTTIGIPAAIVPMVVAGTPFFARLVENALREVPPAITDLARASGGSDLQVIAHAQIAEAWPAIIGSMTVNTIAMIEYSAIAGTIGAGGIGYVAVTYGYQRFDHTVMIATMLILIATVAVVQAVGDYCVRRARRR</sequence>
<comment type="similarity">
    <text evidence="7">Belongs to the binding-protein-dependent transport system permease family.</text>
</comment>
<accession>A0A212RFR2</accession>
<gene>
    <name evidence="9" type="ORF">SAMN07250955_10879</name>
</gene>
<dbReference type="SUPFAM" id="SSF161098">
    <property type="entry name" value="MetI-like"/>
    <property type="match status" value="1"/>
</dbReference>
<evidence type="ECO:0000313" key="9">
    <source>
        <dbReference type="EMBL" id="SNB71211.1"/>
    </source>
</evidence>
<feature type="transmembrane region" description="Helical" evidence="7">
    <location>
        <begin position="178"/>
        <end position="199"/>
    </location>
</feature>
<dbReference type="PANTHER" id="PTHR30450">
    <property type="entry name" value="ABC TRANSPORTER PERMEASE"/>
    <property type="match status" value="1"/>
</dbReference>
<keyword evidence="5 7" id="KW-1133">Transmembrane helix</keyword>
<dbReference type="PANTHER" id="PTHR30450:SF1">
    <property type="entry name" value="D-METHIONINE TRANSPORT SYSTEM PERMEASE PROTEIN METI-RELATED"/>
    <property type="match status" value="1"/>
</dbReference>
<dbReference type="OrthoDB" id="9793490at2"/>
<evidence type="ECO:0000256" key="2">
    <source>
        <dbReference type="ARBA" id="ARBA00022448"/>
    </source>
</evidence>
<name>A0A212RFR2_9PROT</name>
<dbReference type="EMBL" id="FYEH01000008">
    <property type="protein sequence ID" value="SNB71211.1"/>
    <property type="molecule type" value="Genomic_DNA"/>
</dbReference>
<evidence type="ECO:0000256" key="5">
    <source>
        <dbReference type="ARBA" id="ARBA00022989"/>
    </source>
</evidence>
<dbReference type="RefSeq" id="WP_088561872.1">
    <property type="nucleotide sequence ID" value="NZ_FYEH01000008.1"/>
</dbReference>
<dbReference type="InterPro" id="IPR035906">
    <property type="entry name" value="MetI-like_sf"/>
</dbReference>
<keyword evidence="6 7" id="KW-0472">Membrane</keyword>
<keyword evidence="10" id="KW-1185">Reference proteome</keyword>
<evidence type="ECO:0000256" key="7">
    <source>
        <dbReference type="RuleBase" id="RU363032"/>
    </source>
</evidence>
<feature type="transmembrane region" description="Helical" evidence="7">
    <location>
        <begin position="205"/>
        <end position="229"/>
    </location>
</feature>
<dbReference type="CDD" id="cd06261">
    <property type="entry name" value="TM_PBP2"/>
    <property type="match status" value="1"/>
</dbReference>
<keyword evidence="4 7" id="KW-0812">Transmembrane</keyword>
<dbReference type="PROSITE" id="PS50928">
    <property type="entry name" value="ABC_TM1"/>
    <property type="match status" value="1"/>
</dbReference>
<keyword evidence="3" id="KW-1003">Cell membrane</keyword>
<feature type="transmembrane region" description="Helical" evidence="7">
    <location>
        <begin position="105"/>
        <end position="123"/>
    </location>
</feature>
<organism evidence="9 10">
    <name type="scientific">Arboricoccus pini</name>
    <dbReference type="NCBI Taxonomy" id="1963835"/>
    <lineage>
        <taxon>Bacteria</taxon>
        <taxon>Pseudomonadati</taxon>
        <taxon>Pseudomonadota</taxon>
        <taxon>Alphaproteobacteria</taxon>
        <taxon>Geminicoccales</taxon>
        <taxon>Geminicoccaceae</taxon>
        <taxon>Arboricoccus</taxon>
    </lineage>
</organism>
<dbReference type="GO" id="GO:0005886">
    <property type="term" value="C:plasma membrane"/>
    <property type="evidence" value="ECO:0007669"/>
    <property type="project" value="UniProtKB-SubCell"/>
</dbReference>
<dbReference type="Pfam" id="PF00528">
    <property type="entry name" value="BPD_transp_1"/>
    <property type="match status" value="1"/>
</dbReference>
<evidence type="ECO:0000256" key="4">
    <source>
        <dbReference type="ARBA" id="ARBA00022692"/>
    </source>
</evidence>
<dbReference type="Proteomes" id="UP000197065">
    <property type="component" value="Unassembled WGS sequence"/>
</dbReference>
<dbReference type="InterPro" id="IPR000515">
    <property type="entry name" value="MetI-like"/>
</dbReference>
<evidence type="ECO:0000259" key="8">
    <source>
        <dbReference type="PROSITE" id="PS50928"/>
    </source>
</evidence>